<dbReference type="AlphaFoldDB" id="A0A382LT47"/>
<protein>
    <submittedName>
        <fullName evidence="1">Uncharacterized protein</fullName>
    </submittedName>
</protein>
<feature type="non-terminal residue" evidence="1">
    <location>
        <position position="64"/>
    </location>
</feature>
<reference evidence="1" key="1">
    <citation type="submission" date="2018-05" db="EMBL/GenBank/DDBJ databases">
        <authorList>
            <person name="Lanie J.A."/>
            <person name="Ng W.-L."/>
            <person name="Kazmierczak K.M."/>
            <person name="Andrzejewski T.M."/>
            <person name="Davidsen T.M."/>
            <person name="Wayne K.J."/>
            <person name="Tettelin H."/>
            <person name="Glass J.I."/>
            <person name="Rusch D."/>
            <person name="Podicherti R."/>
            <person name="Tsui H.-C.T."/>
            <person name="Winkler M.E."/>
        </authorList>
    </citation>
    <scope>NUCLEOTIDE SEQUENCE</scope>
</reference>
<dbReference type="EMBL" id="UINC01089068">
    <property type="protein sequence ID" value="SVC39838.1"/>
    <property type="molecule type" value="Genomic_DNA"/>
</dbReference>
<accession>A0A382LT47</accession>
<evidence type="ECO:0000313" key="1">
    <source>
        <dbReference type="EMBL" id="SVC39838.1"/>
    </source>
</evidence>
<proteinExistence type="predicted"/>
<name>A0A382LT47_9ZZZZ</name>
<gene>
    <name evidence="1" type="ORF">METZ01_LOCUS292692</name>
</gene>
<sequence length="64" mass="7261">MQYMAMPGKRQHESPICRISAFEKVEEAGLAVLHYEKPVARNIGSFQNPLQSNRRLIHGLIGEL</sequence>
<organism evidence="1">
    <name type="scientific">marine metagenome</name>
    <dbReference type="NCBI Taxonomy" id="408172"/>
    <lineage>
        <taxon>unclassified sequences</taxon>
        <taxon>metagenomes</taxon>
        <taxon>ecological metagenomes</taxon>
    </lineage>
</organism>